<evidence type="ECO:0000256" key="1">
    <source>
        <dbReference type="SAM" id="Phobius"/>
    </source>
</evidence>
<evidence type="ECO:0000313" key="3">
    <source>
        <dbReference type="Proteomes" id="UP000286050"/>
    </source>
</evidence>
<keyword evidence="1" id="KW-0472">Membrane</keyword>
<reference evidence="2 3" key="1">
    <citation type="submission" date="2018-08" db="EMBL/GenBank/DDBJ databases">
        <title>A genome reference for cultivated species of the human gut microbiota.</title>
        <authorList>
            <person name="Zou Y."/>
            <person name="Xue W."/>
            <person name="Luo G."/>
        </authorList>
    </citation>
    <scope>NUCLEOTIDE SEQUENCE [LARGE SCALE GENOMIC DNA]</scope>
    <source>
        <strain evidence="2 3">AM30-5LB</strain>
    </source>
</reference>
<gene>
    <name evidence="2" type="ORF">DW787_01555</name>
</gene>
<evidence type="ECO:0000313" key="2">
    <source>
        <dbReference type="EMBL" id="RHD57552.1"/>
    </source>
</evidence>
<organism evidence="2 3">
    <name type="scientific">Collinsella intestinalis</name>
    <dbReference type="NCBI Taxonomy" id="147207"/>
    <lineage>
        <taxon>Bacteria</taxon>
        <taxon>Bacillati</taxon>
        <taxon>Actinomycetota</taxon>
        <taxon>Coriobacteriia</taxon>
        <taxon>Coriobacteriales</taxon>
        <taxon>Coriobacteriaceae</taxon>
        <taxon>Collinsella</taxon>
    </lineage>
</organism>
<dbReference type="RefSeq" id="WP_118271327.1">
    <property type="nucleotide sequence ID" value="NZ_QSJI01000001.1"/>
</dbReference>
<proteinExistence type="predicted"/>
<dbReference type="AlphaFoldDB" id="A0A414G062"/>
<sequence length="142" mass="14977">MGYSTSNAAYAYDMRSEAYSAPVAPARPSLDVVHGAGRQASQDVSPQFTHCVKVFAVLMTVFVVLGLFRVTVAGFTAASLNSAATLSNDLTTAQEESSDLEVMRSVYGSSTRIRDLAEGYGMVAAEGGVTLDFTEYVDAAAQ</sequence>
<feature type="transmembrane region" description="Helical" evidence="1">
    <location>
        <begin position="54"/>
        <end position="78"/>
    </location>
</feature>
<name>A0A414G062_9ACTN</name>
<evidence type="ECO:0008006" key="4">
    <source>
        <dbReference type="Google" id="ProtNLM"/>
    </source>
</evidence>
<protein>
    <recommendedName>
        <fullName evidence="4">Cell division protein FtsL</fullName>
    </recommendedName>
</protein>
<accession>A0A414G062</accession>
<comment type="caution">
    <text evidence="2">The sequence shown here is derived from an EMBL/GenBank/DDBJ whole genome shotgun (WGS) entry which is preliminary data.</text>
</comment>
<keyword evidence="1" id="KW-0812">Transmembrane</keyword>
<keyword evidence="1" id="KW-1133">Transmembrane helix</keyword>
<dbReference type="Proteomes" id="UP000286050">
    <property type="component" value="Unassembled WGS sequence"/>
</dbReference>
<dbReference type="EMBL" id="QSJI01000001">
    <property type="protein sequence ID" value="RHD57552.1"/>
    <property type="molecule type" value="Genomic_DNA"/>
</dbReference>